<dbReference type="STRING" id="65489.A0A0D3F1H4"/>
<keyword evidence="5 11" id="KW-0547">Nucleotide-binding</keyword>
<dbReference type="SMART" id="SM00220">
    <property type="entry name" value="S_TKc"/>
    <property type="match status" value="1"/>
</dbReference>
<evidence type="ECO:0000259" key="14">
    <source>
        <dbReference type="PROSITE" id="PS50816"/>
    </source>
</evidence>
<dbReference type="SUPFAM" id="SSF56112">
    <property type="entry name" value="Protein kinase-like (PK-like)"/>
    <property type="match status" value="1"/>
</dbReference>
<keyword evidence="16" id="KW-1185">Reference proteome</keyword>
<dbReference type="FunFam" id="3.30.200.20:FF:000096">
    <property type="entry name" value="Non-specific serine/threonine protein kinase"/>
    <property type="match status" value="1"/>
</dbReference>
<evidence type="ECO:0000313" key="16">
    <source>
        <dbReference type="Proteomes" id="UP000026960"/>
    </source>
</evidence>
<feature type="binding site" evidence="11">
    <location>
        <position position="39"/>
    </location>
    <ligand>
        <name>ATP</name>
        <dbReference type="ChEBI" id="CHEBI:30616"/>
    </ligand>
</feature>
<keyword evidence="6" id="KW-0418">Kinase</keyword>
<evidence type="ECO:0000259" key="13">
    <source>
        <dbReference type="PROSITE" id="PS50011"/>
    </source>
</evidence>
<dbReference type="Gene3D" id="3.30.200.20">
    <property type="entry name" value="Phosphorylase Kinase, domain 1"/>
    <property type="match status" value="1"/>
</dbReference>
<evidence type="ECO:0000256" key="2">
    <source>
        <dbReference type="ARBA" id="ARBA00012513"/>
    </source>
</evidence>
<dbReference type="InterPro" id="IPR018451">
    <property type="entry name" value="NAF/FISL_domain"/>
</dbReference>
<dbReference type="PROSITE" id="PS00107">
    <property type="entry name" value="PROTEIN_KINASE_ATP"/>
    <property type="match status" value="1"/>
</dbReference>
<dbReference type="InterPro" id="IPR017441">
    <property type="entry name" value="Protein_kinase_ATP_BS"/>
</dbReference>
<evidence type="ECO:0000256" key="9">
    <source>
        <dbReference type="ARBA" id="ARBA00047899"/>
    </source>
</evidence>
<dbReference type="Gramene" id="OBART02G05910.1">
    <property type="protein sequence ID" value="OBART02G05910.1"/>
    <property type="gene ID" value="OBART02G05910"/>
</dbReference>
<evidence type="ECO:0000256" key="5">
    <source>
        <dbReference type="ARBA" id="ARBA00022741"/>
    </source>
</evidence>
<evidence type="ECO:0000256" key="1">
    <source>
        <dbReference type="ARBA" id="ARBA00006234"/>
    </source>
</evidence>
<evidence type="ECO:0000256" key="10">
    <source>
        <dbReference type="ARBA" id="ARBA00048679"/>
    </source>
</evidence>
<protein>
    <recommendedName>
        <fullName evidence="2">non-specific serine/threonine protein kinase</fullName>
        <ecNumber evidence="2">2.7.11.1</ecNumber>
    </recommendedName>
</protein>
<reference evidence="15" key="1">
    <citation type="journal article" date="2009" name="Rice">
        <title>De Novo Next Generation Sequencing of Plant Genomes.</title>
        <authorList>
            <person name="Rounsley S."/>
            <person name="Marri P.R."/>
            <person name="Yu Y."/>
            <person name="He R."/>
            <person name="Sisneros N."/>
            <person name="Goicoechea J.L."/>
            <person name="Lee S.J."/>
            <person name="Angelova A."/>
            <person name="Kudrna D."/>
            <person name="Luo M."/>
            <person name="Affourtit J."/>
            <person name="Desany B."/>
            <person name="Knight J."/>
            <person name="Niazi F."/>
            <person name="Egholm M."/>
            <person name="Wing R.A."/>
        </authorList>
    </citation>
    <scope>NUCLEOTIDE SEQUENCE [LARGE SCALE GENOMIC DNA]</scope>
    <source>
        <strain evidence="15">cv. IRGC 105608</strain>
    </source>
</reference>
<dbReference type="GO" id="GO:0004674">
    <property type="term" value="F:protein serine/threonine kinase activity"/>
    <property type="evidence" value="ECO:0007669"/>
    <property type="project" value="UniProtKB-KW"/>
</dbReference>
<dbReference type="Gene3D" id="3.30.310.80">
    <property type="entry name" value="Kinase associated domain 1, KA1"/>
    <property type="match status" value="1"/>
</dbReference>
<dbReference type="InterPro" id="IPR008271">
    <property type="entry name" value="Ser/Thr_kinase_AS"/>
</dbReference>
<comment type="catalytic activity">
    <reaction evidence="9">
        <text>L-threonyl-[protein] + ATP = O-phospho-L-threonyl-[protein] + ADP + H(+)</text>
        <dbReference type="Rhea" id="RHEA:46608"/>
        <dbReference type="Rhea" id="RHEA-COMP:11060"/>
        <dbReference type="Rhea" id="RHEA-COMP:11605"/>
        <dbReference type="ChEBI" id="CHEBI:15378"/>
        <dbReference type="ChEBI" id="CHEBI:30013"/>
        <dbReference type="ChEBI" id="CHEBI:30616"/>
        <dbReference type="ChEBI" id="CHEBI:61977"/>
        <dbReference type="ChEBI" id="CHEBI:456216"/>
        <dbReference type="EC" id="2.7.11.1"/>
    </reaction>
</comment>
<dbReference type="PROSITE" id="PS50011">
    <property type="entry name" value="PROTEIN_KINASE_DOM"/>
    <property type="match status" value="1"/>
</dbReference>
<dbReference type="Proteomes" id="UP000026960">
    <property type="component" value="Chromosome 2"/>
</dbReference>
<dbReference type="PaxDb" id="65489-OBART02G05910.1"/>
<feature type="domain" description="Protein kinase" evidence="13">
    <location>
        <begin position="10"/>
        <end position="262"/>
    </location>
</feature>
<evidence type="ECO:0000256" key="11">
    <source>
        <dbReference type="PROSITE-ProRule" id="PRU10141"/>
    </source>
</evidence>
<dbReference type="InterPro" id="IPR011009">
    <property type="entry name" value="Kinase-like_dom_sf"/>
</dbReference>
<dbReference type="EnsemblPlants" id="OBART02G05910.1">
    <property type="protein sequence ID" value="OBART02G05910.1"/>
    <property type="gene ID" value="OBART02G05910"/>
</dbReference>
<dbReference type="EC" id="2.7.11.1" evidence="2"/>
<evidence type="ECO:0000313" key="15">
    <source>
        <dbReference type="EnsemblPlants" id="OBART02G05910.1"/>
    </source>
</evidence>
<dbReference type="PANTHER" id="PTHR43895:SF123">
    <property type="entry name" value="NON-SPECIFIC SERINE_THREONINE PROTEIN KINASE"/>
    <property type="match status" value="1"/>
</dbReference>
<evidence type="ECO:0000256" key="3">
    <source>
        <dbReference type="ARBA" id="ARBA00022527"/>
    </source>
</evidence>
<dbReference type="GO" id="GO:0007165">
    <property type="term" value="P:signal transduction"/>
    <property type="evidence" value="ECO:0007669"/>
    <property type="project" value="InterPro"/>
</dbReference>
<keyword evidence="3 12" id="KW-0723">Serine/threonine-protein kinase</keyword>
<organism evidence="15">
    <name type="scientific">Oryza barthii</name>
    <dbReference type="NCBI Taxonomy" id="65489"/>
    <lineage>
        <taxon>Eukaryota</taxon>
        <taxon>Viridiplantae</taxon>
        <taxon>Streptophyta</taxon>
        <taxon>Embryophyta</taxon>
        <taxon>Tracheophyta</taxon>
        <taxon>Spermatophyta</taxon>
        <taxon>Magnoliopsida</taxon>
        <taxon>Liliopsida</taxon>
        <taxon>Poales</taxon>
        <taxon>Poaceae</taxon>
        <taxon>BOP clade</taxon>
        <taxon>Oryzoideae</taxon>
        <taxon>Oryzeae</taxon>
        <taxon>Oryzinae</taxon>
        <taxon>Oryza</taxon>
    </lineage>
</organism>
<keyword evidence="7 11" id="KW-0067">ATP-binding</keyword>
<feature type="domain" description="NAF" evidence="14">
    <location>
        <begin position="305"/>
        <end position="329"/>
    </location>
</feature>
<dbReference type="GO" id="GO:0005524">
    <property type="term" value="F:ATP binding"/>
    <property type="evidence" value="ECO:0007669"/>
    <property type="project" value="UniProtKB-UniRule"/>
</dbReference>
<name>A0A0D3F1H4_9ORYZ</name>
<dbReference type="InterPro" id="IPR000719">
    <property type="entry name" value="Prot_kinase_dom"/>
</dbReference>
<accession>A0A0D3F1H4</accession>
<dbReference type="CDD" id="cd12195">
    <property type="entry name" value="CIPK_C"/>
    <property type="match status" value="1"/>
</dbReference>
<dbReference type="FunFam" id="1.10.510.10:FF:000746">
    <property type="entry name" value="Non-specific serine/threonine protein kinase"/>
    <property type="match status" value="1"/>
</dbReference>
<dbReference type="AlphaFoldDB" id="A0A0D3F1H4"/>
<evidence type="ECO:0000256" key="4">
    <source>
        <dbReference type="ARBA" id="ARBA00022679"/>
    </source>
</evidence>
<dbReference type="InterPro" id="IPR004041">
    <property type="entry name" value="NAF_dom"/>
</dbReference>
<dbReference type="Gene3D" id="1.10.510.10">
    <property type="entry name" value="Transferase(Phosphotransferase) domain 1"/>
    <property type="match status" value="1"/>
</dbReference>
<evidence type="ECO:0000256" key="8">
    <source>
        <dbReference type="ARBA" id="ARBA00023211"/>
    </source>
</evidence>
<proteinExistence type="inferred from homology"/>
<comment type="catalytic activity">
    <reaction evidence="10">
        <text>L-seryl-[protein] + ATP = O-phospho-L-seryl-[protein] + ADP + H(+)</text>
        <dbReference type="Rhea" id="RHEA:17989"/>
        <dbReference type="Rhea" id="RHEA-COMP:9863"/>
        <dbReference type="Rhea" id="RHEA-COMP:11604"/>
        <dbReference type="ChEBI" id="CHEBI:15378"/>
        <dbReference type="ChEBI" id="CHEBI:29999"/>
        <dbReference type="ChEBI" id="CHEBI:30616"/>
        <dbReference type="ChEBI" id="CHEBI:83421"/>
        <dbReference type="ChEBI" id="CHEBI:456216"/>
        <dbReference type="EC" id="2.7.11.1"/>
    </reaction>
</comment>
<dbReference type="PROSITE" id="PS50816">
    <property type="entry name" value="NAF"/>
    <property type="match status" value="1"/>
</dbReference>
<keyword evidence="4" id="KW-0808">Transferase</keyword>
<evidence type="ECO:0000256" key="12">
    <source>
        <dbReference type="RuleBase" id="RU000304"/>
    </source>
</evidence>
<evidence type="ECO:0000256" key="7">
    <source>
        <dbReference type="ARBA" id="ARBA00022840"/>
    </source>
</evidence>
<dbReference type="GO" id="GO:0106310">
    <property type="term" value="F:protein serine kinase activity"/>
    <property type="evidence" value="ECO:0007669"/>
    <property type="project" value="RHEA"/>
</dbReference>
<evidence type="ECO:0000256" key="6">
    <source>
        <dbReference type="ARBA" id="ARBA00022777"/>
    </source>
</evidence>
<dbReference type="Pfam" id="PF03822">
    <property type="entry name" value="NAF"/>
    <property type="match status" value="1"/>
</dbReference>
<reference evidence="15" key="2">
    <citation type="submission" date="2015-03" db="UniProtKB">
        <authorList>
            <consortium name="EnsemblPlants"/>
        </authorList>
    </citation>
    <scope>IDENTIFICATION</scope>
</reference>
<dbReference type="PANTHER" id="PTHR43895">
    <property type="entry name" value="CALCIUM/CALMODULIN-DEPENDENT PROTEIN KINASE KINASE-RELATED"/>
    <property type="match status" value="1"/>
</dbReference>
<sequence>MGFVESIGRYRVGRTIGAGTFAKVRLAVDADTGATVAVKVIDKRMVIRNNLMYQVKREITAMKLLNHPNIVKIYEVIATKTKICLVMEYVSGGQLSDKLSYLKRLDEKEAKKYFYQLIDAVDYCHRRGVYHRDLKPENLLVDNQGNLKVSDFGLSVLKKPGQFLSTSCGSPCYVAPEVIQHKSYDGAAADVWSCGVILFELLAGYLPFQDCSLTNLYRRISRAQFVFPQWLSVPQKKIIIRILDPSPITRAKISDIFDDKWLQDHCNPSARIENDDDCDVIEEASTDSDSSHNTEVKETEEMTAETDRFINAFQLIARCSDLDLSGLFQEQKTKLASPHPVQETFDKIKVAAKDVSMAVKRMNSSLVEIQDSKLLPRSNLDLTLSAEVIKVTPAHCVVEVSKSTGDLRSYKEINLASPQDSRMHNLLNGNAMHMMSTCSSVEAYQACLMVDSCLQAHLIWSVINQVMFYE</sequence>
<comment type="similarity">
    <text evidence="1">Belongs to the protein kinase superfamily. CAMK Ser/Thr protein kinase family. SNF1 subfamily.</text>
</comment>
<keyword evidence="8" id="KW-0464">Manganese</keyword>
<dbReference type="PROSITE" id="PS00108">
    <property type="entry name" value="PROTEIN_KINASE_ST"/>
    <property type="match status" value="1"/>
</dbReference>
<dbReference type="Pfam" id="PF00069">
    <property type="entry name" value="Pkinase"/>
    <property type="match status" value="1"/>
</dbReference>
<dbReference type="eggNOG" id="KOG0583">
    <property type="taxonomic scope" value="Eukaryota"/>
</dbReference>
<dbReference type="FunFam" id="3.30.310.80:FF:000005">
    <property type="entry name" value="Non-specific serine/threonine protein kinase"/>
    <property type="match status" value="1"/>
</dbReference>